<dbReference type="SUPFAM" id="SSF48256">
    <property type="entry name" value="Citrate synthase"/>
    <property type="match status" value="1"/>
</dbReference>
<feature type="region of interest" description="Disordered" evidence="5">
    <location>
        <begin position="37"/>
        <end position="71"/>
    </location>
</feature>
<keyword evidence="8" id="KW-1185">Reference proteome</keyword>
<feature type="domain" description="HTH merR-type" evidence="6">
    <location>
        <begin position="6"/>
        <end position="53"/>
    </location>
</feature>
<dbReference type="Pfam" id="PF12728">
    <property type="entry name" value="HTH_17"/>
    <property type="match status" value="1"/>
</dbReference>
<dbReference type="InterPro" id="IPR041657">
    <property type="entry name" value="HTH_17"/>
</dbReference>
<dbReference type="GO" id="GO:0005829">
    <property type="term" value="C:cytosol"/>
    <property type="evidence" value="ECO:0007669"/>
    <property type="project" value="TreeGrafter"/>
</dbReference>
<dbReference type="AlphaFoldDB" id="A0A839AFR8"/>
<evidence type="ECO:0000313" key="8">
    <source>
        <dbReference type="Proteomes" id="UP000541109"/>
    </source>
</evidence>
<dbReference type="SUPFAM" id="SSF46955">
    <property type="entry name" value="Putative DNA-binding domain"/>
    <property type="match status" value="1"/>
</dbReference>
<evidence type="ECO:0000256" key="3">
    <source>
        <dbReference type="ARBA" id="ARBA00012972"/>
    </source>
</evidence>
<dbReference type="InterPro" id="IPR009061">
    <property type="entry name" value="DNA-bd_dom_put_sf"/>
</dbReference>
<evidence type="ECO:0000256" key="2">
    <source>
        <dbReference type="ARBA" id="ARBA00010566"/>
    </source>
</evidence>
<dbReference type="GO" id="GO:0006099">
    <property type="term" value="P:tricarboxylic acid cycle"/>
    <property type="evidence" value="ECO:0007669"/>
    <property type="project" value="UniProtKB-UniPathway"/>
</dbReference>
<dbReference type="EC" id="2.3.3.16" evidence="3"/>
<dbReference type="EMBL" id="JACFXV010000048">
    <property type="protein sequence ID" value="MBA5777399.1"/>
    <property type="molecule type" value="Genomic_DNA"/>
</dbReference>
<gene>
    <name evidence="7" type="ORF">H2509_09690</name>
</gene>
<accession>A0A839AFR8</accession>
<evidence type="ECO:0000256" key="4">
    <source>
        <dbReference type="ARBA" id="ARBA00022679"/>
    </source>
</evidence>
<feature type="compositionally biased region" description="Basic and acidic residues" evidence="5">
    <location>
        <begin position="44"/>
        <end position="63"/>
    </location>
</feature>
<dbReference type="InterPro" id="IPR016142">
    <property type="entry name" value="Citrate_synth-like_lrg_a-sub"/>
</dbReference>
<comment type="caution">
    <text evidence="7">The sequence shown here is derived from an EMBL/GenBank/DDBJ whole genome shotgun (WGS) entry which is preliminary data.</text>
</comment>
<dbReference type="GO" id="GO:0003677">
    <property type="term" value="F:DNA binding"/>
    <property type="evidence" value="ECO:0007669"/>
    <property type="project" value="InterPro"/>
</dbReference>
<evidence type="ECO:0000259" key="6">
    <source>
        <dbReference type="PROSITE" id="PS50937"/>
    </source>
</evidence>
<dbReference type="Gene3D" id="1.10.1660.10">
    <property type="match status" value="1"/>
</dbReference>
<evidence type="ECO:0000256" key="1">
    <source>
        <dbReference type="ARBA" id="ARBA00004751"/>
    </source>
</evidence>
<dbReference type="Gene3D" id="1.10.230.10">
    <property type="entry name" value="Cytochrome P450-Terp, domain 2"/>
    <property type="match status" value="1"/>
</dbReference>
<dbReference type="GO" id="GO:0036440">
    <property type="term" value="F:citrate synthase activity"/>
    <property type="evidence" value="ECO:0007669"/>
    <property type="project" value="UniProtKB-EC"/>
</dbReference>
<dbReference type="PANTHER" id="PTHR11739">
    <property type="entry name" value="CITRATE SYNTHASE"/>
    <property type="match status" value="1"/>
</dbReference>
<sequence>MKSPIYLSAGEASTELGVRQATLYAYVSRGLIRSIPGPGRQRRYHAEDVRALRDRRDAGEPSSDKSGATGPLLETQLTLITEQGPVYRGQPAVKLARTSSLEAVATLLWDCTDDPFANPAPQAPEMTIPDLRPLERVMMAFAAWPAIDRAAFTLSHRLLIEKGAALLRAGIGALIGEAPSSDPVHLTLARGWNVVDPKAIDLIRAALVLSADHEFNTSAFAVRCAASTRAPLHAALIAGLGAFSGPRHGAASERVGAWLEKIGSADDIEPVMQELLIRGEELAGFGNVIYETRDPRAACLLELIAEGNFDHPLAGLLPQIIATADALFGKAPNIDFAFAAIQRLLKLPAHAGMSIFCAGRLTGWIAHALEQYQRADRIRPRAIYTGERPRS</sequence>
<protein>
    <recommendedName>
        <fullName evidence="3">citrate synthase (unknown stereospecificity)</fullName>
        <ecNumber evidence="3">2.3.3.16</ecNumber>
    </recommendedName>
</protein>
<dbReference type="UniPathway" id="UPA00223">
    <property type="reaction ID" value="UER00717"/>
</dbReference>
<proteinExistence type="inferred from homology"/>
<dbReference type="PANTHER" id="PTHR11739:SF4">
    <property type="entry name" value="CITRATE SYNTHASE, PEROXISOMAL"/>
    <property type="match status" value="1"/>
</dbReference>
<dbReference type="RefSeq" id="WP_182164745.1">
    <property type="nucleotide sequence ID" value="NZ_JACFXV010000048.1"/>
</dbReference>
<dbReference type="InterPro" id="IPR036969">
    <property type="entry name" value="Citrate_synthase_sf"/>
</dbReference>
<dbReference type="InterPro" id="IPR000551">
    <property type="entry name" value="MerR-type_HTH_dom"/>
</dbReference>
<reference evidence="7 8" key="1">
    <citation type="submission" date="2020-07" db="EMBL/GenBank/DDBJ databases">
        <title>Stappia sp., F7233, whole genome shotgun sequencing project.</title>
        <authorList>
            <person name="Jiang S."/>
            <person name="Liu Z.W."/>
            <person name="Du Z.J."/>
        </authorList>
    </citation>
    <scope>NUCLEOTIDE SEQUENCE [LARGE SCALE GENOMIC DNA]</scope>
    <source>
        <strain evidence="7 8">F7233</strain>
    </source>
</reference>
<comment type="pathway">
    <text evidence="1">Carbohydrate metabolism; tricarboxylic acid cycle; isocitrate from oxaloacetate: step 1/2.</text>
</comment>
<dbReference type="PROSITE" id="PS50937">
    <property type="entry name" value="HTH_MERR_2"/>
    <property type="match status" value="1"/>
</dbReference>
<dbReference type="Pfam" id="PF00285">
    <property type="entry name" value="Citrate_synt"/>
    <property type="match status" value="1"/>
</dbReference>
<keyword evidence="4" id="KW-0808">Transferase</keyword>
<dbReference type="InterPro" id="IPR002020">
    <property type="entry name" value="Citrate_synthase"/>
</dbReference>
<dbReference type="Proteomes" id="UP000541109">
    <property type="component" value="Unassembled WGS sequence"/>
</dbReference>
<comment type="similarity">
    <text evidence="2">Belongs to the citrate synthase family.</text>
</comment>
<name>A0A839AFR8_9HYPH</name>
<dbReference type="Gene3D" id="1.10.580.10">
    <property type="entry name" value="Citrate Synthase, domain 1"/>
    <property type="match status" value="1"/>
</dbReference>
<evidence type="ECO:0000256" key="5">
    <source>
        <dbReference type="SAM" id="MobiDB-lite"/>
    </source>
</evidence>
<dbReference type="GO" id="GO:0006355">
    <property type="term" value="P:regulation of DNA-templated transcription"/>
    <property type="evidence" value="ECO:0007669"/>
    <property type="project" value="InterPro"/>
</dbReference>
<dbReference type="PRINTS" id="PR00143">
    <property type="entry name" value="CITRTSNTHASE"/>
</dbReference>
<dbReference type="InterPro" id="IPR016143">
    <property type="entry name" value="Citrate_synth-like_sm_a-sub"/>
</dbReference>
<evidence type="ECO:0000313" key="7">
    <source>
        <dbReference type="EMBL" id="MBA5777399.1"/>
    </source>
</evidence>
<organism evidence="7 8">
    <name type="scientific">Stappia albiluteola</name>
    <dbReference type="NCBI Taxonomy" id="2758565"/>
    <lineage>
        <taxon>Bacteria</taxon>
        <taxon>Pseudomonadati</taxon>
        <taxon>Pseudomonadota</taxon>
        <taxon>Alphaproteobacteria</taxon>
        <taxon>Hyphomicrobiales</taxon>
        <taxon>Stappiaceae</taxon>
        <taxon>Stappia</taxon>
    </lineage>
</organism>
<dbReference type="CDD" id="cd06102">
    <property type="entry name" value="citrate_synt_like_2"/>
    <property type="match status" value="1"/>
</dbReference>
<dbReference type="GO" id="GO:0005975">
    <property type="term" value="P:carbohydrate metabolic process"/>
    <property type="evidence" value="ECO:0007669"/>
    <property type="project" value="TreeGrafter"/>
</dbReference>